<dbReference type="EMBL" id="FNKX01000002">
    <property type="protein sequence ID" value="SDR56451.1"/>
    <property type="molecule type" value="Genomic_DNA"/>
</dbReference>
<sequence>MTKRQRATVIFYNEDACEIQVCTVSREEVEGAIDRQIARGMAMTVPLGSDDCRAPITDETLRQIGGMAVLNQASVHPELRDRLQISLHHPVDWGQAKPPTE</sequence>
<evidence type="ECO:0000313" key="1">
    <source>
        <dbReference type="EMBL" id="SDR56451.1"/>
    </source>
</evidence>
<reference evidence="2" key="1">
    <citation type="submission" date="2016-10" db="EMBL/GenBank/DDBJ databases">
        <authorList>
            <person name="Varghese N."/>
            <person name="Submissions S."/>
        </authorList>
    </citation>
    <scope>NUCLEOTIDE SEQUENCE [LARGE SCALE GENOMIC DNA]</scope>
    <source>
        <strain evidence="2">DUS833</strain>
    </source>
</reference>
<dbReference type="Proteomes" id="UP000199365">
    <property type="component" value="Unassembled WGS sequence"/>
</dbReference>
<name>A0A1H1K2D5_9BURK</name>
<dbReference type="AlphaFoldDB" id="A0A1H1K2D5"/>
<gene>
    <name evidence="1" type="ORF">SAMN05445850_6387</name>
</gene>
<protein>
    <submittedName>
        <fullName evidence="1">Uncharacterized protein</fullName>
    </submittedName>
</protein>
<keyword evidence="2" id="KW-1185">Reference proteome</keyword>
<dbReference type="RefSeq" id="WP_090809877.1">
    <property type="nucleotide sequence ID" value="NZ_FNKX01000002.1"/>
</dbReference>
<accession>A0A1H1K2D5</accession>
<proteinExistence type="predicted"/>
<evidence type="ECO:0000313" key="2">
    <source>
        <dbReference type="Proteomes" id="UP000199365"/>
    </source>
</evidence>
<organism evidence="1 2">
    <name type="scientific">Paraburkholderia tuberum</name>
    <dbReference type="NCBI Taxonomy" id="157910"/>
    <lineage>
        <taxon>Bacteria</taxon>
        <taxon>Pseudomonadati</taxon>
        <taxon>Pseudomonadota</taxon>
        <taxon>Betaproteobacteria</taxon>
        <taxon>Burkholderiales</taxon>
        <taxon>Burkholderiaceae</taxon>
        <taxon>Paraburkholderia</taxon>
    </lineage>
</organism>